<dbReference type="Proteomes" id="UP001066276">
    <property type="component" value="Chromosome 9"/>
</dbReference>
<reference evidence="2" key="1">
    <citation type="journal article" date="2022" name="bioRxiv">
        <title>Sequencing and chromosome-scale assembly of the giantPleurodeles waltlgenome.</title>
        <authorList>
            <person name="Brown T."/>
            <person name="Elewa A."/>
            <person name="Iarovenko S."/>
            <person name="Subramanian E."/>
            <person name="Araus A.J."/>
            <person name="Petzold A."/>
            <person name="Susuki M."/>
            <person name="Suzuki K.-i.T."/>
            <person name="Hayashi T."/>
            <person name="Toyoda A."/>
            <person name="Oliveira C."/>
            <person name="Osipova E."/>
            <person name="Leigh N.D."/>
            <person name="Simon A."/>
            <person name="Yun M.H."/>
        </authorList>
    </citation>
    <scope>NUCLEOTIDE SEQUENCE</scope>
    <source>
        <strain evidence="2">20211129_DDA</strain>
        <tissue evidence="2">Liver</tissue>
    </source>
</reference>
<proteinExistence type="predicted"/>
<organism evidence="2 3">
    <name type="scientific">Pleurodeles waltl</name>
    <name type="common">Iberian ribbed newt</name>
    <dbReference type="NCBI Taxonomy" id="8319"/>
    <lineage>
        <taxon>Eukaryota</taxon>
        <taxon>Metazoa</taxon>
        <taxon>Chordata</taxon>
        <taxon>Craniata</taxon>
        <taxon>Vertebrata</taxon>
        <taxon>Euteleostomi</taxon>
        <taxon>Amphibia</taxon>
        <taxon>Batrachia</taxon>
        <taxon>Caudata</taxon>
        <taxon>Salamandroidea</taxon>
        <taxon>Salamandridae</taxon>
        <taxon>Pleurodelinae</taxon>
        <taxon>Pleurodeles</taxon>
    </lineage>
</organism>
<evidence type="ECO:0000256" key="1">
    <source>
        <dbReference type="SAM" id="Coils"/>
    </source>
</evidence>
<keyword evidence="1" id="KW-0175">Coiled coil</keyword>
<gene>
    <name evidence="2" type="ORF">NDU88_007435</name>
</gene>
<dbReference type="AlphaFoldDB" id="A0AAV7N5C3"/>
<evidence type="ECO:0000313" key="3">
    <source>
        <dbReference type="Proteomes" id="UP001066276"/>
    </source>
</evidence>
<sequence length="159" mass="19003">MLMPIYDDMDEDLVNEWCQSTEGCSFKLMKTLTKHSKQKMELQMVKIEMIMKELEKSKDAENVKDLLNKMEKFLQKYEEEIMERKTRKFTRDRLDYQHVRVYIFAKKYDGLSSKEKLEKSKSPLLSESDISLVPGFSADEVTVEKMDFQRKLRLIHMTI</sequence>
<comment type="caution">
    <text evidence="2">The sequence shown here is derived from an EMBL/GenBank/DDBJ whole genome shotgun (WGS) entry which is preliminary data.</text>
</comment>
<keyword evidence="3" id="KW-1185">Reference proteome</keyword>
<accession>A0AAV7N5C3</accession>
<evidence type="ECO:0000313" key="2">
    <source>
        <dbReference type="EMBL" id="KAJ1110080.1"/>
    </source>
</evidence>
<feature type="coiled-coil region" evidence="1">
    <location>
        <begin position="37"/>
        <end position="87"/>
    </location>
</feature>
<protein>
    <submittedName>
        <fullName evidence="2">Uncharacterized protein</fullName>
    </submittedName>
</protein>
<name>A0AAV7N5C3_PLEWA</name>
<dbReference type="EMBL" id="JANPWB010000013">
    <property type="protein sequence ID" value="KAJ1110080.1"/>
    <property type="molecule type" value="Genomic_DNA"/>
</dbReference>